<comment type="caution">
    <text evidence="2">The sequence shown here is derived from an EMBL/GenBank/DDBJ whole genome shotgun (WGS) entry which is preliminary data.</text>
</comment>
<evidence type="ECO:0000256" key="1">
    <source>
        <dbReference type="SAM" id="SignalP"/>
    </source>
</evidence>
<evidence type="ECO:0000313" key="2">
    <source>
        <dbReference type="EMBL" id="KAF3453059.1"/>
    </source>
</evidence>
<organism evidence="2 3">
    <name type="scientific">Rhamnella rubrinervis</name>
    <dbReference type="NCBI Taxonomy" id="2594499"/>
    <lineage>
        <taxon>Eukaryota</taxon>
        <taxon>Viridiplantae</taxon>
        <taxon>Streptophyta</taxon>
        <taxon>Embryophyta</taxon>
        <taxon>Tracheophyta</taxon>
        <taxon>Spermatophyta</taxon>
        <taxon>Magnoliopsida</taxon>
        <taxon>eudicotyledons</taxon>
        <taxon>Gunneridae</taxon>
        <taxon>Pentapetalae</taxon>
        <taxon>rosids</taxon>
        <taxon>fabids</taxon>
        <taxon>Rosales</taxon>
        <taxon>Rhamnaceae</taxon>
        <taxon>rhamnoid group</taxon>
        <taxon>Rhamneae</taxon>
        <taxon>Rhamnella</taxon>
    </lineage>
</organism>
<evidence type="ECO:0008006" key="4">
    <source>
        <dbReference type="Google" id="ProtNLM"/>
    </source>
</evidence>
<dbReference type="Proteomes" id="UP000796880">
    <property type="component" value="Unassembled WGS sequence"/>
</dbReference>
<keyword evidence="1" id="KW-0732">Signal</keyword>
<feature type="chain" id="PRO_5035435451" description="Prolamin-like domain-containing protein" evidence="1">
    <location>
        <begin position="27"/>
        <end position="141"/>
    </location>
</feature>
<sequence length="141" mass="15625">MATKSRNTLAMIIMLCMAMMLWVGQARDQNLGAEEEVIFRAAEITDHHQGGWSGFESSPTPLPLPSTDKIKWKCITVVRDIYSCAKEYFKNPSKSLLGALNTKCCNAAAKTQDCLPFLLKLIPNYDPELVKVACSLIGIPF</sequence>
<dbReference type="EMBL" id="VOIH02000002">
    <property type="protein sequence ID" value="KAF3453059.1"/>
    <property type="molecule type" value="Genomic_DNA"/>
</dbReference>
<proteinExistence type="predicted"/>
<feature type="signal peptide" evidence="1">
    <location>
        <begin position="1"/>
        <end position="26"/>
    </location>
</feature>
<evidence type="ECO:0000313" key="3">
    <source>
        <dbReference type="Proteomes" id="UP000796880"/>
    </source>
</evidence>
<keyword evidence="3" id="KW-1185">Reference proteome</keyword>
<protein>
    <recommendedName>
        <fullName evidence="4">Prolamin-like domain-containing protein</fullName>
    </recommendedName>
</protein>
<dbReference type="AlphaFoldDB" id="A0A8K0HJZ5"/>
<reference evidence="2" key="1">
    <citation type="submission" date="2020-03" db="EMBL/GenBank/DDBJ databases">
        <title>A high-quality chromosome-level genome assembly of a woody plant with both climbing and erect habits, Rhamnella rubrinervis.</title>
        <authorList>
            <person name="Lu Z."/>
            <person name="Yang Y."/>
            <person name="Zhu X."/>
            <person name="Sun Y."/>
        </authorList>
    </citation>
    <scope>NUCLEOTIDE SEQUENCE</scope>
    <source>
        <strain evidence="2">BYM</strain>
        <tissue evidence="2">Leaf</tissue>
    </source>
</reference>
<gene>
    <name evidence="2" type="ORF">FNV43_RR03492</name>
</gene>
<name>A0A8K0HJZ5_9ROSA</name>
<accession>A0A8K0HJZ5</accession>